<reference evidence="24" key="2">
    <citation type="submission" date="2023-06" db="EMBL/GenBank/DDBJ databases">
        <authorList>
            <consortium name="Lawrence Berkeley National Laboratory"/>
            <person name="Haridas S."/>
            <person name="Hensen N."/>
            <person name="Bonometti L."/>
            <person name="Westerberg I."/>
            <person name="Brannstrom I.O."/>
            <person name="Guillou S."/>
            <person name="Cros-Aarteil S."/>
            <person name="Calhoun S."/>
            <person name="Kuo A."/>
            <person name="Mondo S."/>
            <person name="Pangilinan J."/>
            <person name="Riley R."/>
            <person name="Labutti K."/>
            <person name="Andreopoulos B."/>
            <person name="Lipzen A."/>
            <person name="Chen C."/>
            <person name="Yanf M."/>
            <person name="Daum C."/>
            <person name="Ng V."/>
            <person name="Clum A."/>
            <person name="Steindorff A."/>
            <person name="Ohm R."/>
            <person name="Martin F."/>
            <person name="Silar P."/>
            <person name="Natvig D."/>
            <person name="Lalanne C."/>
            <person name="Gautier V."/>
            <person name="Ament-Velasquez S.L."/>
            <person name="Kruys A."/>
            <person name="Hutchinson M.I."/>
            <person name="Powell A.J."/>
            <person name="Barry K."/>
            <person name="Miller A.N."/>
            <person name="Grigoriev I.V."/>
            <person name="Debuchy R."/>
            <person name="Gladieux P."/>
            <person name="Thoren M.H."/>
            <person name="Johannesson H."/>
        </authorList>
    </citation>
    <scope>NUCLEOTIDE SEQUENCE</scope>
    <source>
        <strain evidence="24">CBS 314.62</strain>
    </source>
</reference>
<keyword evidence="7 20" id="KW-0256">Endoplasmic reticulum</keyword>
<dbReference type="InterPro" id="IPR001433">
    <property type="entry name" value="OxRdtase_FAD/NAD-bd"/>
</dbReference>
<protein>
    <recommendedName>
        <fullName evidence="20 21">NADPH--cytochrome P450 reductase</fullName>
        <shortName evidence="20">CPR</shortName>
        <shortName evidence="20">P450R</shortName>
        <ecNumber evidence="20 21">1.6.2.4</ecNumber>
    </recommendedName>
</protein>
<evidence type="ECO:0000256" key="20">
    <source>
        <dbReference type="HAMAP-Rule" id="MF_03212"/>
    </source>
</evidence>
<evidence type="ECO:0000256" key="17">
    <source>
        <dbReference type="ARBA" id="ARBA00023166"/>
    </source>
</evidence>
<keyword evidence="5 20" id="KW-0812">Transmembrane</keyword>
<comment type="cofactor">
    <cofactor evidence="20">
        <name>FAD</name>
        <dbReference type="ChEBI" id="CHEBI:57692"/>
    </cofactor>
    <text evidence="20">Binds 1 FAD per monomer.</text>
</comment>
<evidence type="ECO:0000256" key="2">
    <source>
        <dbReference type="ARBA" id="ARBA00022516"/>
    </source>
</evidence>
<evidence type="ECO:0000256" key="4">
    <source>
        <dbReference type="ARBA" id="ARBA00022643"/>
    </source>
</evidence>
<evidence type="ECO:0000256" key="19">
    <source>
        <dbReference type="ARBA" id="ARBA00049342"/>
    </source>
</evidence>
<feature type="binding site" evidence="20">
    <location>
        <begin position="483"/>
        <end position="486"/>
    </location>
    <ligand>
        <name>FAD</name>
        <dbReference type="ChEBI" id="CHEBI:57692"/>
    </ligand>
</feature>
<dbReference type="PIRSF" id="PIRSF000208">
    <property type="entry name" value="P450R"/>
    <property type="match status" value="1"/>
</dbReference>
<dbReference type="SUPFAM" id="SSF52218">
    <property type="entry name" value="Flavoproteins"/>
    <property type="match status" value="1"/>
</dbReference>
<evidence type="ECO:0000256" key="10">
    <source>
        <dbReference type="ARBA" id="ARBA00022955"/>
    </source>
</evidence>
<dbReference type="InterPro" id="IPR039261">
    <property type="entry name" value="FNR_nucleotide-bd"/>
</dbReference>
<dbReference type="PANTHER" id="PTHR19384:SF17">
    <property type="entry name" value="NADPH--CYTOCHROME P450 REDUCTASE"/>
    <property type="match status" value="1"/>
</dbReference>
<keyword evidence="6 20" id="KW-1000">Mitochondrion outer membrane</keyword>
<dbReference type="InterPro" id="IPR017927">
    <property type="entry name" value="FAD-bd_FR_type"/>
</dbReference>
<reference evidence="24" key="1">
    <citation type="journal article" date="2023" name="Mol. Phylogenet. Evol.">
        <title>Genome-scale phylogeny and comparative genomics of the fungal order Sordariales.</title>
        <authorList>
            <person name="Hensen N."/>
            <person name="Bonometti L."/>
            <person name="Westerberg I."/>
            <person name="Brannstrom I.O."/>
            <person name="Guillou S."/>
            <person name="Cros-Aarteil S."/>
            <person name="Calhoun S."/>
            <person name="Haridas S."/>
            <person name="Kuo A."/>
            <person name="Mondo S."/>
            <person name="Pangilinan J."/>
            <person name="Riley R."/>
            <person name="LaButti K."/>
            <person name="Andreopoulos B."/>
            <person name="Lipzen A."/>
            <person name="Chen C."/>
            <person name="Yan M."/>
            <person name="Daum C."/>
            <person name="Ng V."/>
            <person name="Clum A."/>
            <person name="Steindorff A."/>
            <person name="Ohm R.A."/>
            <person name="Martin F."/>
            <person name="Silar P."/>
            <person name="Natvig D.O."/>
            <person name="Lalanne C."/>
            <person name="Gautier V."/>
            <person name="Ament-Velasquez S.L."/>
            <person name="Kruys A."/>
            <person name="Hutchinson M.I."/>
            <person name="Powell A.J."/>
            <person name="Barry K."/>
            <person name="Miller A.N."/>
            <person name="Grigoriev I.V."/>
            <person name="Debuchy R."/>
            <person name="Gladieux P."/>
            <person name="Hiltunen Thoren M."/>
            <person name="Johannesson H."/>
        </authorList>
    </citation>
    <scope>NUCLEOTIDE SEQUENCE</scope>
    <source>
        <strain evidence="24">CBS 314.62</strain>
    </source>
</reference>
<dbReference type="SUPFAM" id="SSF52343">
    <property type="entry name" value="Ferredoxin reductase-like, C-terminal NADP-linked domain"/>
    <property type="match status" value="1"/>
</dbReference>
<feature type="binding site" evidence="20">
    <location>
        <begin position="466"/>
        <end position="468"/>
    </location>
    <ligand>
        <name>FAD</name>
        <dbReference type="ChEBI" id="CHEBI:57692"/>
    </ligand>
</feature>
<evidence type="ECO:0000256" key="11">
    <source>
        <dbReference type="ARBA" id="ARBA00022989"/>
    </source>
</evidence>
<dbReference type="GO" id="GO:0050661">
    <property type="term" value="F:NADP binding"/>
    <property type="evidence" value="ECO:0007669"/>
    <property type="project" value="UniProtKB-UniRule"/>
</dbReference>
<dbReference type="PANTHER" id="PTHR19384">
    <property type="entry name" value="NITRIC OXIDE SYNTHASE-RELATED"/>
    <property type="match status" value="1"/>
</dbReference>
<organism evidence="24 25">
    <name type="scientific">Podospora appendiculata</name>
    <dbReference type="NCBI Taxonomy" id="314037"/>
    <lineage>
        <taxon>Eukaryota</taxon>
        <taxon>Fungi</taxon>
        <taxon>Dikarya</taxon>
        <taxon>Ascomycota</taxon>
        <taxon>Pezizomycotina</taxon>
        <taxon>Sordariomycetes</taxon>
        <taxon>Sordariomycetidae</taxon>
        <taxon>Sordariales</taxon>
        <taxon>Podosporaceae</taxon>
        <taxon>Podospora</taxon>
    </lineage>
</organism>
<dbReference type="FunFam" id="3.40.50.80:FF:000001">
    <property type="entry name" value="NADPH--cytochrome P450 reductase 1"/>
    <property type="match status" value="1"/>
</dbReference>
<dbReference type="InterPro" id="IPR001709">
    <property type="entry name" value="Flavoprot_Pyr_Nucl_cyt_Rdtase"/>
</dbReference>
<dbReference type="GO" id="GO:0006696">
    <property type="term" value="P:ergosterol biosynthetic process"/>
    <property type="evidence" value="ECO:0007669"/>
    <property type="project" value="UniProtKB-UniRule"/>
</dbReference>
<keyword evidence="17 20" id="KW-1207">Sterol metabolism</keyword>
<feature type="domain" description="FAD-binding FR-type" evidence="23">
    <location>
        <begin position="273"/>
        <end position="521"/>
    </location>
</feature>
<feature type="binding site" evidence="20">
    <location>
        <begin position="611"/>
        <end position="612"/>
    </location>
    <ligand>
        <name>NADP(+)</name>
        <dbReference type="ChEBI" id="CHEBI:58349"/>
    </ligand>
</feature>
<dbReference type="CDD" id="cd06204">
    <property type="entry name" value="CYPOR"/>
    <property type="match status" value="1"/>
</dbReference>
<dbReference type="Gene3D" id="3.40.50.80">
    <property type="entry name" value="Nucleotide-binding domain of ferredoxin-NADP reductase (FNR) module"/>
    <property type="match status" value="1"/>
</dbReference>
<feature type="binding site" evidence="20">
    <location>
        <begin position="448"/>
        <end position="451"/>
    </location>
    <ligand>
        <name>FAD</name>
        <dbReference type="ChEBI" id="CHEBI:57692"/>
    </ligand>
</feature>
<comment type="caution">
    <text evidence="20">Lacks conserved residue(s) required for the propagation of feature annotation.</text>
</comment>
<dbReference type="GO" id="GO:0050660">
    <property type="term" value="F:flavin adenine dinucleotide binding"/>
    <property type="evidence" value="ECO:0007669"/>
    <property type="project" value="UniProtKB-UniRule"/>
</dbReference>
<keyword evidence="12 20" id="KW-0560">Oxidoreductase</keyword>
<dbReference type="FunFam" id="3.40.50.360:FF:000024">
    <property type="entry name" value="NADPH--cytochrome P450 reductase"/>
    <property type="match status" value="1"/>
</dbReference>
<sequence length="692" mass="77326">MAELDTLDIVVLAAILLGTVAYFTKGKLWGITKDPYASSFANANGVKAGKTRNIVEKLEESGKNCIIFYGSQTGTAEDYASRLAKEGKSRFGLETMVADLEDYDYDNLDEIPSDKIVMFVLATYGEGEPTDNAVDFYEFIYNDDVSFSSGNEPALGNLNYVAFGLGNNTYEHYNSMVRNVDKALQKLGASRIGQAGEGDDGAGTMEEDFLAWKDPMWKALQEKMGLEEREAVYEPVFGVVERDGFTKDSPEVYLGEPNKMHLDGSPKGPFNAHNPYIAPIAKSYELFSVKDRNCLHMEVDISGSNLTYQTGDHIAVWPTNPGAEVDRFMNVFDLAHKRDDVISVKALEPTAKVPFPTPTTYDAIVRYHMEICAPVSRQFLATLAAFAPDEEAKSEMTKLGGDKEYFHSKVNIYHFNIARVLETVGKGKKWSNVPFSALIEGVTKLQPRYYSISSSSLEQPKMVSITAVVEQQYLPGREDPFRGVATNYLLALKEKQNGEPNPAPFGQTYEIMGPRNKYTGIHVPVHVRHSNFKLPSDPTKPIIMIGPGTGVAPFRGFIRERKRQAEHGEEVGKSILFFGCRKESEDFMYADEWKEAKAVLGDKLEIVLAFSRDGPKKVYVQHRLKERAKEVNELLEKKAYFYVCGDAANMAREVNTVLGQILAEQRGIPETKAEEVVKNMRAANQYQEDVWS</sequence>
<dbReference type="GO" id="GO:0005829">
    <property type="term" value="C:cytosol"/>
    <property type="evidence" value="ECO:0007669"/>
    <property type="project" value="TreeGrafter"/>
</dbReference>
<evidence type="ECO:0000256" key="14">
    <source>
        <dbReference type="ARBA" id="ARBA00023098"/>
    </source>
</evidence>
<dbReference type="FunFam" id="1.20.990.10:FF:000009">
    <property type="entry name" value="NADPH--cytochrome P450 reductase"/>
    <property type="match status" value="1"/>
</dbReference>
<keyword evidence="25" id="KW-1185">Reference proteome</keyword>
<dbReference type="GO" id="GO:0005789">
    <property type="term" value="C:endoplasmic reticulum membrane"/>
    <property type="evidence" value="ECO:0007669"/>
    <property type="project" value="UniProtKB-SubCell"/>
</dbReference>
<comment type="catalytic activity">
    <reaction evidence="19 20 21">
        <text>2 oxidized [cytochrome P450] + NADPH = 2 reduced [cytochrome P450] + NADP(+) + H(+)</text>
        <dbReference type="Rhea" id="RHEA:24040"/>
        <dbReference type="Rhea" id="RHEA-COMP:14627"/>
        <dbReference type="Rhea" id="RHEA-COMP:14628"/>
        <dbReference type="ChEBI" id="CHEBI:15378"/>
        <dbReference type="ChEBI" id="CHEBI:55376"/>
        <dbReference type="ChEBI" id="CHEBI:57783"/>
        <dbReference type="ChEBI" id="CHEBI:58349"/>
        <dbReference type="ChEBI" id="CHEBI:60344"/>
        <dbReference type="EC" id="1.6.2.4"/>
    </reaction>
</comment>
<evidence type="ECO:0000256" key="21">
    <source>
        <dbReference type="PIRNR" id="PIRNR000208"/>
    </source>
</evidence>
<dbReference type="InterPro" id="IPR001094">
    <property type="entry name" value="Flavdoxin-like"/>
</dbReference>
<comment type="cofactor">
    <cofactor evidence="20">
        <name>FMN</name>
        <dbReference type="ChEBI" id="CHEBI:58210"/>
    </cofactor>
    <text evidence="20">Binds 1 FMN per monomer.</text>
</comment>
<feature type="binding site" evidence="20">
    <location>
        <begin position="122"/>
        <end position="125"/>
    </location>
    <ligand>
        <name>FMN</name>
        <dbReference type="ChEBI" id="CHEBI:58210"/>
    </ligand>
</feature>
<keyword evidence="1 20" id="KW-1003">Cell membrane</keyword>
<evidence type="ECO:0000256" key="18">
    <source>
        <dbReference type="ARBA" id="ARBA00023221"/>
    </source>
</evidence>
<keyword evidence="9 20" id="KW-0521">NADP</keyword>
<comment type="similarity">
    <text evidence="20 21">In the C-terminal section; belongs to the flavoprotein pyridine nucleotide cytochrome reductase family.</text>
</comment>
<dbReference type="Proteomes" id="UP001270362">
    <property type="component" value="Unassembled WGS sequence"/>
</dbReference>
<dbReference type="PRINTS" id="PR00369">
    <property type="entry name" value="FLAVODOXIN"/>
</dbReference>
<evidence type="ECO:0000313" key="25">
    <source>
        <dbReference type="Proteomes" id="UP001270362"/>
    </source>
</evidence>
<dbReference type="GO" id="GO:0005741">
    <property type="term" value="C:mitochondrial outer membrane"/>
    <property type="evidence" value="ECO:0007669"/>
    <property type="project" value="UniProtKB-SubCell"/>
</dbReference>
<evidence type="ECO:0000256" key="6">
    <source>
        <dbReference type="ARBA" id="ARBA00022787"/>
    </source>
</evidence>
<dbReference type="AlphaFoldDB" id="A0AAE1CCJ6"/>
<dbReference type="EMBL" id="JAULSO010000002">
    <property type="protein sequence ID" value="KAK3688591.1"/>
    <property type="molecule type" value="Genomic_DNA"/>
</dbReference>
<keyword evidence="8 20" id="KW-0274">FAD</keyword>
<evidence type="ECO:0000256" key="5">
    <source>
        <dbReference type="ARBA" id="ARBA00022692"/>
    </source>
</evidence>
<evidence type="ECO:0000256" key="13">
    <source>
        <dbReference type="ARBA" id="ARBA00023011"/>
    </source>
</evidence>
<dbReference type="Pfam" id="PF00667">
    <property type="entry name" value="FAD_binding_1"/>
    <property type="match status" value="1"/>
</dbReference>
<comment type="function">
    <text evidence="20">This enzyme is required for electron transfer from NADP to cytochrome P450 in microsomes. It can also provide electron transfer to heme oxygenase and cytochrome B5. Involved in ergosterol biosynthesis.</text>
</comment>
<dbReference type="Pfam" id="PF00258">
    <property type="entry name" value="Flavodoxin_1"/>
    <property type="match status" value="1"/>
</dbReference>
<proteinExistence type="inferred from homology"/>
<dbReference type="PROSITE" id="PS50902">
    <property type="entry name" value="FLAVODOXIN_LIKE"/>
    <property type="match status" value="1"/>
</dbReference>
<dbReference type="InterPro" id="IPR023173">
    <property type="entry name" value="NADPH_Cyt_P450_Rdtase_alpha"/>
</dbReference>
<dbReference type="PRINTS" id="PR00371">
    <property type="entry name" value="FPNCR"/>
</dbReference>
<dbReference type="InterPro" id="IPR017938">
    <property type="entry name" value="Riboflavin_synthase-like_b-brl"/>
</dbReference>
<dbReference type="Pfam" id="PF00175">
    <property type="entry name" value="NAD_binding_1"/>
    <property type="match status" value="1"/>
</dbReference>
<dbReference type="GO" id="GO:0003958">
    <property type="term" value="F:NADPH-hemoprotein reductase activity"/>
    <property type="evidence" value="ECO:0007669"/>
    <property type="project" value="UniProtKB-UniRule"/>
</dbReference>
<dbReference type="InterPro" id="IPR023208">
    <property type="entry name" value="P450R"/>
</dbReference>
<comment type="similarity">
    <text evidence="20">Belongs to the NADPH--cytochrome P450 reductase family.</text>
</comment>
<feature type="binding site" evidence="20">
    <location>
        <begin position="165"/>
        <end position="174"/>
    </location>
    <ligand>
        <name>FMN</name>
        <dbReference type="ChEBI" id="CHEBI:58210"/>
    </ligand>
</feature>
<evidence type="ECO:0000256" key="3">
    <source>
        <dbReference type="ARBA" id="ARBA00022630"/>
    </source>
</evidence>
<dbReference type="InterPro" id="IPR003097">
    <property type="entry name" value="CysJ-like_FAD-binding"/>
</dbReference>
<evidence type="ECO:0000256" key="12">
    <source>
        <dbReference type="ARBA" id="ARBA00023002"/>
    </source>
</evidence>
<keyword evidence="2 20" id="KW-0444">Lipid biosynthesis</keyword>
<evidence type="ECO:0000259" key="22">
    <source>
        <dbReference type="PROSITE" id="PS50902"/>
    </source>
</evidence>
<feature type="transmembrane region" description="Helical" evidence="20">
    <location>
        <begin position="6"/>
        <end position="24"/>
    </location>
</feature>
<name>A0AAE1CCJ6_9PEZI</name>
<keyword evidence="11 20" id="KW-1133">Transmembrane helix</keyword>
<dbReference type="PROSITE" id="PS51384">
    <property type="entry name" value="FAD_FR"/>
    <property type="match status" value="1"/>
</dbReference>
<evidence type="ECO:0000256" key="9">
    <source>
        <dbReference type="ARBA" id="ARBA00022857"/>
    </source>
</evidence>
<dbReference type="GO" id="GO:0005886">
    <property type="term" value="C:plasma membrane"/>
    <property type="evidence" value="ECO:0007669"/>
    <property type="project" value="UniProtKB-SubCell"/>
</dbReference>
<accession>A0AAE1CCJ6</accession>
<feature type="binding site" evidence="20">
    <location>
        <begin position="617"/>
        <end position="621"/>
    </location>
    <ligand>
        <name>NADP(+)</name>
        <dbReference type="ChEBI" id="CHEBI:58349"/>
    </ligand>
</feature>
<comment type="caution">
    <text evidence="24">The sequence shown here is derived from an EMBL/GenBank/DDBJ whole genome shotgun (WGS) entry which is preliminary data.</text>
</comment>
<evidence type="ECO:0000256" key="7">
    <source>
        <dbReference type="ARBA" id="ARBA00022824"/>
    </source>
</evidence>
<gene>
    <name evidence="20" type="primary">cprA</name>
    <name evidence="24" type="ORF">B0T22DRAFT_158655</name>
</gene>
<evidence type="ECO:0000256" key="1">
    <source>
        <dbReference type="ARBA" id="ARBA00022475"/>
    </source>
</evidence>
<dbReference type="Gene3D" id="2.40.30.10">
    <property type="entry name" value="Translation factors"/>
    <property type="match status" value="1"/>
</dbReference>
<dbReference type="Gene3D" id="1.20.990.10">
    <property type="entry name" value="NADPH-cytochrome p450 Reductase, Chain A, domain 3"/>
    <property type="match status" value="1"/>
</dbReference>
<keyword evidence="14 20" id="KW-0443">Lipid metabolism</keyword>
<dbReference type="SUPFAM" id="SSF63380">
    <property type="entry name" value="Riboflavin synthase domain-like"/>
    <property type="match status" value="1"/>
</dbReference>
<keyword evidence="15 20" id="KW-0496">Mitochondrion</keyword>
<dbReference type="FunFam" id="2.40.30.10:FF:000111">
    <property type="entry name" value="NADPH--cytochrome P450 reductase"/>
    <property type="match status" value="1"/>
</dbReference>
<dbReference type="InterPro" id="IPR008254">
    <property type="entry name" value="Flavodoxin/NO_synth"/>
</dbReference>
<dbReference type="EC" id="1.6.2.4" evidence="20 21"/>
<evidence type="ECO:0000256" key="8">
    <source>
        <dbReference type="ARBA" id="ARBA00022827"/>
    </source>
</evidence>
<feature type="binding site" evidence="20">
    <location>
        <position position="200"/>
    </location>
    <ligand>
        <name>FMN</name>
        <dbReference type="ChEBI" id="CHEBI:58210"/>
    </ligand>
</feature>
<feature type="binding site" evidence="20">
    <location>
        <position position="691"/>
    </location>
    <ligand>
        <name>FAD</name>
        <dbReference type="ChEBI" id="CHEBI:57692"/>
    </ligand>
</feature>
<dbReference type="HAMAP" id="MF_03212">
    <property type="entry name" value="NCPR"/>
    <property type="match status" value="1"/>
</dbReference>
<comment type="subcellular location">
    <subcellularLocation>
        <location evidence="20">Endoplasmic reticulum membrane</location>
        <topology evidence="20">Single-pass membrane protein</topology>
        <orientation evidence="20">Cytoplasmic side</orientation>
    </subcellularLocation>
    <subcellularLocation>
        <location evidence="20">Mitochondrion outer membrane</location>
        <topology evidence="20">Single-pass membrane protein</topology>
        <orientation evidence="20">Cytoplasmic side</orientation>
    </subcellularLocation>
    <subcellularLocation>
        <location evidence="20">Cell membrane</location>
        <topology evidence="20">Single-pass membrane protein</topology>
        <orientation evidence="20">Cytoplasmic side</orientation>
    </subcellularLocation>
</comment>
<keyword evidence="10 20" id="KW-0752">Steroid biosynthesis</keyword>
<evidence type="ECO:0000256" key="16">
    <source>
        <dbReference type="ARBA" id="ARBA00023136"/>
    </source>
</evidence>
<feature type="binding site" evidence="20">
    <location>
        <position position="653"/>
    </location>
    <ligand>
        <name>NADP(+)</name>
        <dbReference type="ChEBI" id="CHEBI:58349"/>
    </ligand>
</feature>
<evidence type="ECO:0000259" key="23">
    <source>
        <dbReference type="PROSITE" id="PS51384"/>
    </source>
</evidence>
<keyword evidence="13 20" id="KW-0756">Sterol biosynthesis</keyword>
<feature type="binding site" evidence="20">
    <location>
        <position position="549"/>
    </location>
    <ligand>
        <name>NADP(+)</name>
        <dbReference type="ChEBI" id="CHEBI:58349"/>
    </ligand>
</feature>
<evidence type="ECO:0000313" key="24">
    <source>
        <dbReference type="EMBL" id="KAK3688591.1"/>
    </source>
</evidence>
<keyword evidence="16 20" id="KW-0472">Membrane</keyword>
<dbReference type="Gene3D" id="3.40.50.360">
    <property type="match status" value="1"/>
</dbReference>
<comment type="similarity">
    <text evidence="20">In the N-terminal section; belongs to the flavodoxin family.</text>
</comment>
<feature type="binding site" evidence="20">
    <location>
        <position position="292"/>
    </location>
    <ligand>
        <name>NADP(+)</name>
        <dbReference type="ChEBI" id="CHEBI:58349"/>
    </ligand>
</feature>
<keyword evidence="4 20" id="KW-0288">FMN</keyword>
<feature type="binding site" evidence="20">
    <location>
        <begin position="71"/>
        <end position="76"/>
    </location>
    <ligand>
        <name>FMN</name>
        <dbReference type="ChEBI" id="CHEBI:58210"/>
    </ligand>
</feature>
<keyword evidence="18 20" id="KW-0753">Steroid metabolism</keyword>
<keyword evidence="3 20" id="KW-0285">Flavoprotein</keyword>
<dbReference type="GO" id="GO:0010181">
    <property type="term" value="F:FMN binding"/>
    <property type="evidence" value="ECO:0007669"/>
    <property type="project" value="UniProtKB-UniRule"/>
</dbReference>
<evidence type="ECO:0000256" key="15">
    <source>
        <dbReference type="ARBA" id="ARBA00023128"/>
    </source>
</evidence>
<feature type="domain" description="Flavodoxin-like" evidence="22">
    <location>
        <begin position="65"/>
        <end position="217"/>
    </location>
</feature>
<dbReference type="FunFam" id="2.40.30.10:FF:000100">
    <property type="entry name" value="NADPH--cytochrome P450 reductase"/>
    <property type="match status" value="1"/>
</dbReference>
<dbReference type="InterPro" id="IPR029039">
    <property type="entry name" value="Flavoprotein-like_sf"/>
</dbReference>